<sequence length="339" mass="36725">MAQVPIPANTPEQYKPGWIGSTDKKMAGQMQENIPGLQHKMLDTPLDDLLVNGEKYKAAGKLVGKNAVITGADSGIGRATAILFAYEGASLLLHYVKEEQKDMDNLTAFLKQKSPSTKFETFVADLSVKDECHALAAKAKEYFHGKVDILFNNAGTQNEVESLVDLPDEQWEYVFKTNIHAIFYLTKALLPLMPWGSSIINNASINPFVGHPKLVDYTATKGAIVGFTRALSNQVVKEKGIRVNAVCPGPILTPLVGTPTSLTSTGDVLMPPPSSPGYTIRLYLPSPSHTYTDPLDRRTAPIGRPGQPVEVATCVVFLASYDSTYVTAQCIHVNGGSAY</sequence>
<keyword evidence="2" id="KW-1185">Reference proteome</keyword>
<proteinExistence type="predicted"/>
<comment type="caution">
    <text evidence="1">The sequence shown here is derived from an EMBL/GenBank/DDBJ whole genome shotgun (WGS) entry which is preliminary data.</text>
</comment>
<accession>A0ACC2WA08</accession>
<protein>
    <submittedName>
        <fullName evidence="1">Uncharacterized protein</fullName>
    </submittedName>
</protein>
<gene>
    <name evidence="1" type="ORF">QFC19_002328</name>
</gene>
<evidence type="ECO:0000313" key="2">
    <source>
        <dbReference type="Proteomes" id="UP001241377"/>
    </source>
</evidence>
<reference evidence="1" key="1">
    <citation type="submission" date="2023-04" db="EMBL/GenBank/DDBJ databases">
        <title>Draft Genome sequencing of Naganishia species isolated from polar environments using Oxford Nanopore Technology.</title>
        <authorList>
            <person name="Leo P."/>
            <person name="Venkateswaran K."/>
        </authorList>
    </citation>
    <scope>NUCLEOTIDE SEQUENCE</scope>
    <source>
        <strain evidence="1">MNA-CCFEE 5261</strain>
    </source>
</reference>
<organism evidence="1 2">
    <name type="scientific">Naganishia cerealis</name>
    <dbReference type="NCBI Taxonomy" id="610337"/>
    <lineage>
        <taxon>Eukaryota</taxon>
        <taxon>Fungi</taxon>
        <taxon>Dikarya</taxon>
        <taxon>Basidiomycota</taxon>
        <taxon>Agaricomycotina</taxon>
        <taxon>Tremellomycetes</taxon>
        <taxon>Filobasidiales</taxon>
        <taxon>Filobasidiaceae</taxon>
        <taxon>Naganishia</taxon>
    </lineage>
</organism>
<evidence type="ECO:0000313" key="1">
    <source>
        <dbReference type="EMBL" id="KAJ9108610.1"/>
    </source>
</evidence>
<dbReference type="EMBL" id="JASBWR010000019">
    <property type="protein sequence ID" value="KAJ9108610.1"/>
    <property type="molecule type" value="Genomic_DNA"/>
</dbReference>
<dbReference type="Proteomes" id="UP001241377">
    <property type="component" value="Unassembled WGS sequence"/>
</dbReference>
<name>A0ACC2WA08_9TREE</name>